<reference evidence="2" key="2">
    <citation type="submission" date="2021-11" db="EMBL/GenBank/DDBJ databases">
        <authorList>
            <consortium name="Genoscope - CEA"/>
            <person name="William W."/>
        </authorList>
    </citation>
    <scope>NUCLEOTIDE SEQUENCE</scope>
</reference>
<organism evidence="1">
    <name type="scientific">Pelagomonas calceolata</name>
    <dbReference type="NCBI Taxonomy" id="35677"/>
    <lineage>
        <taxon>Eukaryota</taxon>
        <taxon>Sar</taxon>
        <taxon>Stramenopiles</taxon>
        <taxon>Ochrophyta</taxon>
        <taxon>Pelagophyceae</taxon>
        <taxon>Pelagomonadales</taxon>
        <taxon>Pelagomonadaceae</taxon>
        <taxon>Pelagomonas</taxon>
    </lineage>
</organism>
<name>A0A7S4A5B2_9STRA</name>
<keyword evidence="3" id="KW-1185">Reference proteome</keyword>
<dbReference type="EMBL" id="CAKKNE010000001">
    <property type="protein sequence ID" value="CAH0364592.1"/>
    <property type="molecule type" value="Genomic_DNA"/>
</dbReference>
<evidence type="ECO:0000313" key="2">
    <source>
        <dbReference type="EMBL" id="CAH0364592.1"/>
    </source>
</evidence>
<accession>A0A7S4A5B2</accession>
<dbReference type="EMBL" id="HBIW01022810">
    <property type="protein sequence ID" value="CAE0704219.1"/>
    <property type="molecule type" value="Transcribed_RNA"/>
</dbReference>
<sequence length="325" mass="35413">MTAQAAPPAPEDEIPEERQFLGVPVRNAHRKSRANLTAELLAVARSLIRRRPPCPIEDASALPPRPPSLKALITPPPSPPPKVDADACTRSRIEAAARRLALEARCFSSDDVSAQIATYLCENGFHGDRAWATCVGDVWYTRNFLYDVVARLAPSINSPRYAHAFARMPLPTSDAWSYFEVELTYDGDFVECFVGAQSAKETRRGVVGGKSRGSFALATLGGLYSEGAFRRGGLEGRACDRVGVLSRVVGEHRHVIFVARRRGGFTRRAVGACQVSRSQDVFPTVTLRSRGVSVKALLDAAVLPRRRDLPEEGAVYAISGERLAD</sequence>
<proteinExistence type="predicted"/>
<gene>
    <name evidence="1" type="ORF">PCAL00307_LOCUS19667</name>
    <name evidence="2" type="ORF">PECAL_1P09620</name>
</gene>
<protein>
    <submittedName>
        <fullName evidence="1">Uncharacterized protein</fullName>
    </submittedName>
</protein>
<evidence type="ECO:0000313" key="3">
    <source>
        <dbReference type="Proteomes" id="UP000789595"/>
    </source>
</evidence>
<evidence type="ECO:0000313" key="1">
    <source>
        <dbReference type="EMBL" id="CAE0704219.1"/>
    </source>
</evidence>
<dbReference type="AlphaFoldDB" id="A0A7S4A5B2"/>
<dbReference type="Proteomes" id="UP000789595">
    <property type="component" value="Unassembled WGS sequence"/>
</dbReference>
<reference evidence="1" key="1">
    <citation type="submission" date="2021-01" db="EMBL/GenBank/DDBJ databases">
        <authorList>
            <person name="Corre E."/>
            <person name="Pelletier E."/>
            <person name="Niang G."/>
            <person name="Scheremetjew M."/>
            <person name="Finn R."/>
            <person name="Kale V."/>
            <person name="Holt S."/>
            <person name="Cochrane G."/>
            <person name="Meng A."/>
            <person name="Brown T."/>
            <person name="Cohen L."/>
        </authorList>
    </citation>
    <scope>NUCLEOTIDE SEQUENCE</scope>
    <source>
        <strain evidence="1">CCMP1756</strain>
    </source>
</reference>